<evidence type="ECO:0000259" key="6">
    <source>
        <dbReference type="Pfam" id="PF00483"/>
    </source>
</evidence>
<dbReference type="EMBL" id="BARU01005883">
    <property type="protein sequence ID" value="GAH42678.1"/>
    <property type="molecule type" value="Genomic_DNA"/>
</dbReference>
<dbReference type="InterPro" id="IPR005835">
    <property type="entry name" value="NTP_transferase_dom"/>
</dbReference>
<dbReference type="GO" id="GO:0003983">
    <property type="term" value="F:UTP:glucose-1-phosphate uridylyltransferase activity"/>
    <property type="evidence" value="ECO:0007669"/>
    <property type="project" value="UniProtKB-EC"/>
</dbReference>
<dbReference type="AlphaFoldDB" id="X1HBJ0"/>
<dbReference type="PANTHER" id="PTHR43197:SF1">
    <property type="entry name" value="UTP--GLUCOSE-1-PHOSPHATE URIDYLYLTRANSFERASE"/>
    <property type="match status" value="1"/>
</dbReference>
<comment type="catalytic activity">
    <reaction evidence="5">
        <text>alpha-D-glucose 1-phosphate + UTP + H(+) = UDP-alpha-D-glucose + diphosphate</text>
        <dbReference type="Rhea" id="RHEA:19889"/>
        <dbReference type="ChEBI" id="CHEBI:15378"/>
        <dbReference type="ChEBI" id="CHEBI:33019"/>
        <dbReference type="ChEBI" id="CHEBI:46398"/>
        <dbReference type="ChEBI" id="CHEBI:58601"/>
        <dbReference type="ChEBI" id="CHEBI:58885"/>
        <dbReference type="EC" id="2.7.7.9"/>
    </reaction>
</comment>
<evidence type="ECO:0000256" key="4">
    <source>
        <dbReference type="ARBA" id="ARBA00022695"/>
    </source>
</evidence>
<protein>
    <recommendedName>
        <fullName evidence="2">UTP--glucose-1-phosphate uridylyltransferase</fullName>
        <ecNumber evidence="2">2.7.7.9</ecNumber>
    </recommendedName>
</protein>
<accession>X1HBJ0</accession>
<evidence type="ECO:0000256" key="1">
    <source>
        <dbReference type="ARBA" id="ARBA00006890"/>
    </source>
</evidence>
<dbReference type="GO" id="GO:0006011">
    <property type="term" value="P:UDP-alpha-D-glucose metabolic process"/>
    <property type="evidence" value="ECO:0007669"/>
    <property type="project" value="InterPro"/>
</dbReference>
<dbReference type="PANTHER" id="PTHR43197">
    <property type="entry name" value="UTP--GLUCOSE-1-PHOSPHATE URIDYLYLTRANSFERASE"/>
    <property type="match status" value="1"/>
</dbReference>
<dbReference type="InterPro" id="IPR029044">
    <property type="entry name" value="Nucleotide-diphossugar_trans"/>
</dbReference>
<dbReference type="Pfam" id="PF00483">
    <property type="entry name" value="NTP_transferase"/>
    <property type="match status" value="1"/>
</dbReference>
<feature type="domain" description="Nucleotidyl transferase" evidence="6">
    <location>
        <begin position="1"/>
        <end position="132"/>
    </location>
</feature>
<comment type="caution">
    <text evidence="7">The sequence shown here is derived from an EMBL/GenBank/DDBJ whole genome shotgun (WGS) entry which is preliminary data.</text>
</comment>
<dbReference type="InterPro" id="IPR005771">
    <property type="entry name" value="GalU_uridylyltTrfase_bac/arc"/>
</dbReference>
<dbReference type="SUPFAM" id="SSF53448">
    <property type="entry name" value="Nucleotide-diphospho-sugar transferases"/>
    <property type="match status" value="1"/>
</dbReference>
<organism evidence="7">
    <name type="scientific">marine sediment metagenome</name>
    <dbReference type="NCBI Taxonomy" id="412755"/>
    <lineage>
        <taxon>unclassified sequences</taxon>
        <taxon>metagenomes</taxon>
        <taxon>ecological metagenomes</taxon>
    </lineage>
</organism>
<dbReference type="EC" id="2.7.7.9" evidence="2"/>
<evidence type="ECO:0000313" key="7">
    <source>
        <dbReference type="EMBL" id="GAH42678.1"/>
    </source>
</evidence>
<reference evidence="7" key="1">
    <citation type="journal article" date="2014" name="Front. Microbiol.">
        <title>High frequency of phylogenetically diverse reductive dehalogenase-homologous genes in deep subseafloor sedimentary metagenomes.</title>
        <authorList>
            <person name="Kawai M."/>
            <person name="Futagami T."/>
            <person name="Toyoda A."/>
            <person name="Takaki Y."/>
            <person name="Nishi S."/>
            <person name="Hori S."/>
            <person name="Arai W."/>
            <person name="Tsubouchi T."/>
            <person name="Morono Y."/>
            <person name="Uchiyama I."/>
            <person name="Ito T."/>
            <person name="Fujiyama A."/>
            <person name="Inagaki F."/>
            <person name="Takami H."/>
        </authorList>
    </citation>
    <scope>NUCLEOTIDE SEQUENCE</scope>
    <source>
        <strain evidence="7">Expedition CK06-06</strain>
    </source>
</reference>
<evidence type="ECO:0000256" key="3">
    <source>
        <dbReference type="ARBA" id="ARBA00022679"/>
    </source>
</evidence>
<comment type="similarity">
    <text evidence="1">Belongs to the UDPGP type 2 family.</text>
</comment>
<gene>
    <name evidence="7" type="ORF">S03H2_11539</name>
</gene>
<proteinExistence type="inferred from homology"/>
<name>X1HBJ0_9ZZZZ</name>
<evidence type="ECO:0000256" key="2">
    <source>
        <dbReference type="ARBA" id="ARBA00012415"/>
    </source>
</evidence>
<evidence type="ECO:0000256" key="5">
    <source>
        <dbReference type="ARBA" id="ARBA00048128"/>
    </source>
</evidence>
<keyword evidence="4" id="KW-0548">Nucleotidyltransferase</keyword>
<keyword evidence="3" id="KW-0808">Transferase</keyword>
<dbReference type="Gene3D" id="3.90.550.10">
    <property type="entry name" value="Spore Coat Polysaccharide Biosynthesis Protein SpsA, Chain A"/>
    <property type="match status" value="1"/>
</dbReference>
<sequence length="241" mass="26698">MIQYTLEMYMAAGISEFCIIISPEKPQLKDFITGNWTPPALPFEKDARFYKHLKRCRIVFFTQSHPRGVADAVGLAKDFVGDEPFACIMPDCLLFSDKPHAQQLLQVFGRYQKNVIGTVFIRSADVKRFGNVGLLGTQSLDGECFLITSLSDKKTEPLIARPGETIHKGFGGGIYLPEYFDLVEITRPHAIGEVDDVPIHQILIKQGKLLGVLLEGAAFDAGHPLGLRAAAHYAGRRIHSS</sequence>